<evidence type="ECO:0000313" key="5">
    <source>
        <dbReference type="EMBL" id="GHF44004.1"/>
    </source>
</evidence>
<dbReference type="CDD" id="cd06267">
    <property type="entry name" value="PBP1_LacI_sugar_binding-like"/>
    <property type="match status" value="1"/>
</dbReference>
<keyword evidence="2" id="KW-0238">DNA-binding</keyword>
<dbReference type="EMBL" id="JACHFK010000004">
    <property type="protein sequence ID" value="MBB5376443.1"/>
    <property type="molecule type" value="Genomic_DNA"/>
</dbReference>
<dbReference type="AlphaFoldDB" id="A0A7W8NR22"/>
<dbReference type="Pfam" id="PF00356">
    <property type="entry name" value="LacI"/>
    <property type="match status" value="1"/>
</dbReference>
<evidence type="ECO:0000256" key="1">
    <source>
        <dbReference type="ARBA" id="ARBA00023015"/>
    </source>
</evidence>
<accession>A0A7W8NR22</accession>
<evidence type="ECO:0000313" key="7">
    <source>
        <dbReference type="Proteomes" id="UP000539473"/>
    </source>
</evidence>
<dbReference type="Proteomes" id="UP000539473">
    <property type="component" value="Unassembled WGS sequence"/>
</dbReference>
<sequence length="338" mass="36734">MTARPTMHDVARLAGVSIKTVSRVVNDEPRVDPGTRSRVQAAIDHLGFRRNEQARSLRPGQSTALIGLVTGDMGNPFYSAIARGIEDVARQHGHLLLTASSEEQPERERQVIGAFLQHNVAGLIVVPTVLAHQTLTPDVLESLPVVAVDRPLSPPSAVDTVLLSNRDGAHRAVQHLLRDGHTRIAMIDGDPEVYTGRERTAGYLDALREAGLSPDRALILQGYHGDRQAEAAMHALLDLPTRPTAVFVTNNRIVVGALKAMHDRRHWLPLASFDDFEFADLLTTPITVVSYDPIEMGKQAGEQLFRRIGGSTLPPVHTQIQVALRTPADLRPGAGPSS</sequence>
<dbReference type="Gene3D" id="3.40.50.2300">
    <property type="match status" value="2"/>
</dbReference>
<keyword evidence="3" id="KW-0804">Transcription</keyword>
<keyword evidence="8" id="KW-1185">Reference proteome</keyword>
<dbReference type="SUPFAM" id="SSF47413">
    <property type="entry name" value="lambda repressor-like DNA-binding domains"/>
    <property type="match status" value="1"/>
</dbReference>
<reference evidence="5" key="4">
    <citation type="submission" date="2024-05" db="EMBL/GenBank/DDBJ databases">
        <authorList>
            <person name="Sun Q."/>
            <person name="Zhou Y."/>
        </authorList>
    </citation>
    <scope>NUCLEOTIDE SEQUENCE</scope>
    <source>
        <strain evidence="5">CGMCC 1.18437</strain>
    </source>
</reference>
<dbReference type="Gene3D" id="1.10.260.40">
    <property type="entry name" value="lambda repressor-like DNA-binding domains"/>
    <property type="match status" value="1"/>
</dbReference>
<gene>
    <name evidence="5" type="primary">lacI</name>
    <name evidence="5" type="ORF">GCM10017781_20600</name>
    <name evidence="6" type="ORF">HNQ07_001907</name>
</gene>
<dbReference type="PANTHER" id="PTHR30146">
    <property type="entry name" value="LACI-RELATED TRANSCRIPTIONAL REPRESSOR"/>
    <property type="match status" value="1"/>
</dbReference>
<dbReference type="EMBL" id="BNAJ01000004">
    <property type="protein sequence ID" value="GHF44004.1"/>
    <property type="molecule type" value="Genomic_DNA"/>
</dbReference>
<dbReference type="GO" id="GO:0003700">
    <property type="term" value="F:DNA-binding transcription factor activity"/>
    <property type="evidence" value="ECO:0007669"/>
    <property type="project" value="TreeGrafter"/>
</dbReference>
<reference evidence="5" key="1">
    <citation type="journal article" date="2014" name="Int. J. Syst. Evol. Microbiol.">
        <title>Complete genome of a new Firmicutes species belonging to the dominant human colonic microbiota ('Ruminococcus bicirculans') reveals two chromosomes and a selective capacity to utilize plant glucans.</title>
        <authorList>
            <consortium name="NISC Comparative Sequencing Program"/>
            <person name="Wegmann U."/>
            <person name="Louis P."/>
            <person name="Goesmann A."/>
            <person name="Henrissat B."/>
            <person name="Duncan S.H."/>
            <person name="Flint H.J."/>
        </authorList>
    </citation>
    <scope>NUCLEOTIDE SEQUENCE</scope>
    <source>
        <strain evidence="5">CGMCC 1.18437</strain>
    </source>
</reference>
<dbReference type="SMART" id="SM00354">
    <property type="entry name" value="HTH_LACI"/>
    <property type="match status" value="1"/>
</dbReference>
<evidence type="ECO:0000256" key="3">
    <source>
        <dbReference type="ARBA" id="ARBA00023163"/>
    </source>
</evidence>
<dbReference type="PANTHER" id="PTHR30146:SF109">
    <property type="entry name" value="HTH-TYPE TRANSCRIPTIONAL REGULATOR GALS"/>
    <property type="match status" value="1"/>
</dbReference>
<dbReference type="InterPro" id="IPR001761">
    <property type="entry name" value="Peripla_BP/Lac1_sug-bd_dom"/>
</dbReference>
<evidence type="ECO:0000313" key="8">
    <source>
        <dbReference type="Proteomes" id="UP000619376"/>
    </source>
</evidence>
<evidence type="ECO:0000256" key="2">
    <source>
        <dbReference type="ARBA" id="ARBA00023125"/>
    </source>
</evidence>
<evidence type="ECO:0000313" key="6">
    <source>
        <dbReference type="EMBL" id="MBB5376443.1"/>
    </source>
</evidence>
<dbReference type="CDD" id="cd01392">
    <property type="entry name" value="HTH_LacI"/>
    <property type="match status" value="1"/>
</dbReference>
<dbReference type="RefSeq" id="WP_184111070.1">
    <property type="nucleotide sequence ID" value="NZ_BNAJ01000004.1"/>
</dbReference>
<proteinExistence type="predicted"/>
<dbReference type="PROSITE" id="PS00356">
    <property type="entry name" value="HTH_LACI_1"/>
    <property type="match status" value="1"/>
</dbReference>
<evidence type="ECO:0000259" key="4">
    <source>
        <dbReference type="PROSITE" id="PS50932"/>
    </source>
</evidence>
<comment type="caution">
    <text evidence="6">The sequence shown here is derived from an EMBL/GenBank/DDBJ whole genome shotgun (WGS) entry which is preliminary data.</text>
</comment>
<dbReference type="InterPro" id="IPR010982">
    <property type="entry name" value="Lambda_DNA-bd_dom_sf"/>
</dbReference>
<dbReference type="SUPFAM" id="SSF53822">
    <property type="entry name" value="Periplasmic binding protein-like I"/>
    <property type="match status" value="1"/>
</dbReference>
<name>A0A7W8NR22_9DEIO</name>
<dbReference type="GO" id="GO:0000976">
    <property type="term" value="F:transcription cis-regulatory region binding"/>
    <property type="evidence" value="ECO:0007669"/>
    <property type="project" value="TreeGrafter"/>
</dbReference>
<reference evidence="8" key="2">
    <citation type="journal article" date="2019" name="Int. J. Syst. Evol. Microbiol.">
        <title>The Global Catalogue of Microorganisms (GCM) 10K type strain sequencing project: providing services to taxonomists for standard genome sequencing and annotation.</title>
        <authorList>
            <consortium name="The Broad Institute Genomics Platform"/>
            <consortium name="The Broad Institute Genome Sequencing Center for Infectious Disease"/>
            <person name="Wu L."/>
            <person name="Ma J."/>
        </authorList>
    </citation>
    <scope>NUCLEOTIDE SEQUENCE [LARGE SCALE GENOMIC DNA]</scope>
    <source>
        <strain evidence="8">CGMCC 1.18437</strain>
    </source>
</reference>
<dbReference type="PRINTS" id="PR00036">
    <property type="entry name" value="HTHLACI"/>
</dbReference>
<dbReference type="InterPro" id="IPR000843">
    <property type="entry name" value="HTH_LacI"/>
</dbReference>
<dbReference type="PROSITE" id="PS50932">
    <property type="entry name" value="HTH_LACI_2"/>
    <property type="match status" value="1"/>
</dbReference>
<dbReference type="Pfam" id="PF00532">
    <property type="entry name" value="Peripla_BP_1"/>
    <property type="match status" value="1"/>
</dbReference>
<reference evidence="6 7" key="3">
    <citation type="submission" date="2020-08" db="EMBL/GenBank/DDBJ databases">
        <title>Genomic Encyclopedia of Type Strains, Phase IV (KMG-IV): sequencing the most valuable type-strain genomes for metagenomic binning, comparative biology and taxonomic classification.</title>
        <authorList>
            <person name="Goeker M."/>
        </authorList>
    </citation>
    <scope>NUCLEOTIDE SEQUENCE [LARGE SCALE GENOMIC DNA]</scope>
    <source>
        <strain evidence="6 7">DSM 27521</strain>
    </source>
</reference>
<keyword evidence="1" id="KW-0805">Transcription regulation</keyword>
<dbReference type="Proteomes" id="UP000619376">
    <property type="component" value="Unassembled WGS sequence"/>
</dbReference>
<dbReference type="InterPro" id="IPR028082">
    <property type="entry name" value="Peripla_BP_I"/>
</dbReference>
<organism evidence="6 7">
    <name type="scientific">Deinococcus metalli</name>
    <dbReference type="NCBI Taxonomy" id="1141878"/>
    <lineage>
        <taxon>Bacteria</taxon>
        <taxon>Thermotogati</taxon>
        <taxon>Deinococcota</taxon>
        <taxon>Deinococci</taxon>
        <taxon>Deinococcales</taxon>
        <taxon>Deinococcaceae</taxon>
        <taxon>Deinococcus</taxon>
    </lineage>
</organism>
<feature type="domain" description="HTH lacI-type" evidence="4">
    <location>
        <begin position="5"/>
        <end position="59"/>
    </location>
</feature>
<protein>
    <submittedName>
        <fullName evidence="6">LacI family transcriptional regulator</fullName>
    </submittedName>
</protein>